<gene>
    <name evidence="1" type="ORF">GT728_16335</name>
</gene>
<dbReference type="AlphaFoldDB" id="A0A6L8T5C4"/>
<name>A0A6L8T5C4_9FIRM</name>
<evidence type="ECO:0000313" key="1">
    <source>
        <dbReference type="EMBL" id="MZL34717.1"/>
    </source>
</evidence>
<dbReference type="GeneID" id="75078936"/>
<protein>
    <submittedName>
        <fullName evidence="1">Uncharacterized protein</fullName>
    </submittedName>
</protein>
<dbReference type="RefSeq" id="WP_159430639.1">
    <property type="nucleotide sequence ID" value="NZ_JBDGAH010000028.1"/>
</dbReference>
<reference evidence="1 2" key="1">
    <citation type="journal article" date="2019" name="Nat. Med.">
        <title>A library of human gut bacterial isolates paired with longitudinal multiomics data enables mechanistic microbiome research.</title>
        <authorList>
            <person name="Poyet M."/>
            <person name="Groussin M."/>
            <person name="Gibbons S.M."/>
            <person name="Avila-Pacheco J."/>
            <person name="Jiang X."/>
            <person name="Kearney S.M."/>
            <person name="Perrotta A.R."/>
            <person name="Berdy B."/>
            <person name="Zhao S."/>
            <person name="Lieberman T.D."/>
            <person name="Swanson P.K."/>
            <person name="Smith M."/>
            <person name="Roesemann S."/>
            <person name="Alexander J.E."/>
            <person name="Rich S.A."/>
            <person name="Livny J."/>
            <person name="Vlamakis H."/>
            <person name="Clish C."/>
            <person name="Bullock K."/>
            <person name="Deik A."/>
            <person name="Scott J."/>
            <person name="Pierce K.A."/>
            <person name="Xavier R.J."/>
            <person name="Alm E.J."/>
        </authorList>
    </citation>
    <scope>NUCLEOTIDE SEQUENCE [LARGE SCALE GENOMIC DNA]</scope>
    <source>
        <strain evidence="1 2">BIOML-A1</strain>
    </source>
</reference>
<evidence type="ECO:0000313" key="2">
    <source>
        <dbReference type="Proteomes" id="UP000477285"/>
    </source>
</evidence>
<sequence>MKTCSERNEQRINSLQLSESLEDEIKELDGKNVEAGDVIFTTDTSSFLTIVCC</sequence>
<organism evidence="1 2">
    <name type="scientific">Blautia wexlerae</name>
    <dbReference type="NCBI Taxonomy" id="418240"/>
    <lineage>
        <taxon>Bacteria</taxon>
        <taxon>Bacillati</taxon>
        <taxon>Bacillota</taxon>
        <taxon>Clostridia</taxon>
        <taxon>Lachnospirales</taxon>
        <taxon>Lachnospiraceae</taxon>
        <taxon>Blautia</taxon>
    </lineage>
</organism>
<dbReference type="Proteomes" id="UP000477285">
    <property type="component" value="Unassembled WGS sequence"/>
</dbReference>
<accession>A0A6L8T5C4</accession>
<comment type="caution">
    <text evidence="1">The sequence shown here is derived from an EMBL/GenBank/DDBJ whole genome shotgun (WGS) entry which is preliminary data.</text>
</comment>
<proteinExistence type="predicted"/>
<dbReference type="EMBL" id="WWVQ01000050">
    <property type="protein sequence ID" value="MZL34717.1"/>
    <property type="molecule type" value="Genomic_DNA"/>
</dbReference>